<evidence type="ECO:0000256" key="1">
    <source>
        <dbReference type="ARBA" id="ARBA00004651"/>
    </source>
</evidence>
<reference evidence="8 9" key="1">
    <citation type="submission" date="2020-08" db="EMBL/GenBank/DDBJ databases">
        <title>Genomic Encyclopedia of Type Strains, Phase IV (KMG-IV): sequencing the most valuable type-strain genomes for metagenomic binning, comparative biology and taxonomic classification.</title>
        <authorList>
            <person name="Goeker M."/>
        </authorList>
    </citation>
    <scope>NUCLEOTIDE SEQUENCE [LARGE SCALE GENOMIC DNA]</scope>
    <source>
        <strain evidence="8 9">DSM 17454</strain>
    </source>
</reference>
<proteinExistence type="inferred from homology"/>
<feature type="transmembrane region" description="Helical" evidence="5">
    <location>
        <begin position="128"/>
        <end position="146"/>
    </location>
</feature>
<feature type="transmembrane region" description="Helical" evidence="5">
    <location>
        <begin position="362"/>
        <end position="383"/>
    </location>
</feature>
<dbReference type="GO" id="GO:0005315">
    <property type="term" value="F:phosphate transmembrane transporter activity"/>
    <property type="evidence" value="ECO:0007669"/>
    <property type="project" value="InterPro"/>
</dbReference>
<dbReference type="PROSITE" id="PS50928">
    <property type="entry name" value="ABC_TM1"/>
    <property type="match status" value="1"/>
</dbReference>
<evidence type="ECO:0000256" key="3">
    <source>
        <dbReference type="ARBA" id="ARBA00022989"/>
    </source>
</evidence>
<comment type="caution">
    <text evidence="8">The sequence shown here is derived from an EMBL/GenBank/DDBJ whole genome shotgun (WGS) entry which is preliminary data.</text>
</comment>
<feature type="transmembrane region" description="Helical" evidence="5">
    <location>
        <begin position="42"/>
        <end position="64"/>
    </location>
</feature>
<evidence type="ECO:0000256" key="6">
    <source>
        <dbReference type="RuleBase" id="RU363054"/>
    </source>
</evidence>
<dbReference type="NCBIfam" id="TIGR02138">
    <property type="entry name" value="phosphate_pstC"/>
    <property type="match status" value="1"/>
</dbReference>
<evidence type="ECO:0000313" key="9">
    <source>
        <dbReference type="Proteomes" id="UP000532373"/>
    </source>
</evidence>
<evidence type="ECO:0000256" key="5">
    <source>
        <dbReference type="RuleBase" id="RU363032"/>
    </source>
</evidence>
<dbReference type="InterPro" id="IPR011864">
    <property type="entry name" value="Phosphate_PstC"/>
</dbReference>
<keyword evidence="6" id="KW-0997">Cell inner membrane</keyword>
<evidence type="ECO:0000259" key="7">
    <source>
        <dbReference type="PROSITE" id="PS50928"/>
    </source>
</evidence>
<evidence type="ECO:0000313" key="8">
    <source>
        <dbReference type="EMBL" id="MBB6469250.1"/>
    </source>
</evidence>
<feature type="transmembrane region" description="Helical" evidence="5">
    <location>
        <begin position="166"/>
        <end position="187"/>
    </location>
</feature>
<feature type="domain" description="ABC transmembrane type-1" evidence="7">
    <location>
        <begin position="234"/>
        <end position="450"/>
    </location>
</feature>
<protein>
    <recommendedName>
        <fullName evidence="6">Phosphate transport system permease protein</fullName>
    </recommendedName>
</protein>
<dbReference type="SUPFAM" id="SSF161098">
    <property type="entry name" value="MetI-like"/>
    <property type="match status" value="1"/>
</dbReference>
<feature type="transmembrane region" description="Helical" evidence="5">
    <location>
        <begin position="431"/>
        <end position="454"/>
    </location>
</feature>
<dbReference type="Proteomes" id="UP000532373">
    <property type="component" value="Unassembled WGS sequence"/>
</dbReference>
<sequence length="462" mass="48378">MVTYLVFALVALFIAAYWLGRSRSLATVGGEISKLHSLPSTHGMFLALVSAGPALVALIVWGIATPAIEASIVKSRFAAELATLGKPEIEAFTRDARAIAFGGVVGFTDATKEAAAEAFKSVHAMSSWLILALCLALSAAGLYFGYAKITPAFRSRHIVERILRVFLIMCAAVAILTTVGIVMSLIFESLRFFAQVPIYKFLFGTHWSPQSAFTGAGSGAGEVNPDIFGAVPLFAGTLLITFIAMVVAAPVGLMAAIYLSDYASHGVRAVAKPVLEILAGIPTVVYGFFAALTVAPFFRGIGESLGLSVASESALAAGIVMGIMIIPFVSSLSDDVINAVPQSLRDGSAGLGATKSETIRRVVLPAALPGIVSAMLLAVSRAIGETMIVVMAAGLAANLTINPLEAVTTVTVQIVTLLVGDQEFDSAKTLAAFALGLVLFCITLTLNIVALRVVKKYREQYD</sequence>
<dbReference type="InterPro" id="IPR000515">
    <property type="entry name" value="MetI-like"/>
</dbReference>
<keyword evidence="6" id="KW-0592">Phosphate transport</keyword>
<dbReference type="CDD" id="cd06261">
    <property type="entry name" value="TM_PBP2"/>
    <property type="match status" value="1"/>
</dbReference>
<dbReference type="PANTHER" id="PTHR42727">
    <property type="entry name" value="PHOSPHATE TRANSPORT SYSTEM PERMEASE PROTEIN"/>
    <property type="match status" value="1"/>
</dbReference>
<dbReference type="Gene3D" id="1.10.3720.10">
    <property type="entry name" value="MetI-like"/>
    <property type="match status" value="1"/>
</dbReference>
<name>A0A8E1WKV9_9HYPH</name>
<keyword evidence="2 5" id="KW-0812">Transmembrane</keyword>
<dbReference type="InterPro" id="IPR035906">
    <property type="entry name" value="MetI-like_sf"/>
</dbReference>
<dbReference type="RefSeq" id="WP_184772472.1">
    <property type="nucleotide sequence ID" value="NZ_JACHGI010000015.1"/>
</dbReference>
<dbReference type="EMBL" id="JACHGI010000015">
    <property type="protein sequence ID" value="MBB6469250.1"/>
    <property type="molecule type" value="Genomic_DNA"/>
</dbReference>
<accession>A0A8E1WKV9</accession>
<dbReference type="GO" id="GO:0006817">
    <property type="term" value="P:phosphate ion transport"/>
    <property type="evidence" value="ECO:0007669"/>
    <property type="project" value="UniProtKB-KW"/>
</dbReference>
<keyword evidence="3 5" id="KW-1133">Transmembrane helix</keyword>
<dbReference type="AlphaFoldDB" id="A0A8E1WKV9"/>
<dbReference type="InterPro" id="IPR022182">
    <property type="entry name" value="PstC_N"/>
</dbReference>
<dbReference type="GO" id="GO:0005886">
    <property type="term" value="C:plasma membrane"/>
    <property type="evidence" value="ECO:0007669"/>
    <property type="project" value="UniProtKB-SubCell"/>
</dbReference>
<dbReference type="Pfam" id="PF12501">
    <property type="entry name" value="DUF3708"/>
    <property type="match status" value="1"/>
</dbReference>
<keyword evidence="4 5" id="KW-0472">Membrane</keyword>
<evidence type="ECO:0000256" key="2">
    <source>
        <dbReference type="ARBA" id="ARBA00022692"/>
    </source>
</evidence>
<feature type="transmembrane region" description="Helical" evidence="5">
    <location>
        <begin position="233"/>
        <end position="257"/>
    </location>
</feature>
<keyword evidence="6" id="KW-1003">Cell membrane</keyword>
<comment type="similarity">
    <text evidence="6">Belongs to the binding-protein-dependent transport system permease family. CysTW subfamily.</text>
</comment>
<dbReference type="PANTHER" id="PTHR42727:SF1">
    <property type="entry name" value="PHOSPHATE TRANSPORT SYSTEM PERMEASE"/>
    <property type="match status" value="1"/>
</dbReference>
<evidence type="ECO:0000256" key="4">
    <source>
        <dbReference type="ARBA" id="ARBA00023136"/>
    </source>
</evidence>
<feature type="transmembrane region" description="Helical" evidence="5">
    <location>
        <begin position="277"/>
        <end position="298"/>
    </location>
</feature>
<feature type="transmembrane region" description="Helical" evidence="5">
    <location>
        <begin position="305"/>
        <end position="329"/>
    </location>
</feature>
<gene>
    <name evidence="8" type="ORF">HNQ96_005139</name>
</gene>
<keyword evidence="5" id="KW-0813">Transport</keyword>
<organism evidence="8 9">
    <name type="scientific">Aminobacter carboxidus</name>
    <dbReference type="NCBI Taxonomy" id="376165"/>
    <lineage>
        <taxon>Bacteria</taxon>
        <taxon>Pseudomonadati</taxon>
        <taxon>Pseudomonadota</taxon>
        <taxon>Alphaproteobacteria</taxon>
        <taxon>Hyphomicrobiales</taxon>
        <taxon>Phyllobacteriaceae</taxon>
        <taxon>Aminobacter</taxon>
    </lineage>
</organism>
<comment type="function">
    <text evidence="6">Part of the binding-protein-dependent transport system for phosphate; probably responsible for the translocation of the substrate across the membrane.</text>
</comment>
<comment type="subcellular location">
    <subcellularLocation>
        <location evidence="6">Cell inner membrane</location>
        <topology evidence="6">Multi-pass membrane protein</topology>
    </subcellularLocation>
    <subcellularLocation>
        <location evidence="1 5">Cell membrane</location>
        <topology evidence="1 5">Multi-pass membrane protein</topology>
    </subcellularLocation>
</comment>
<dbReference type="Pfam" id="PF00528">
    <property type="entry name" value="BPD_transp_1"/>
    <property type="match status" value="1"/>
</dbReference>